<sequence>MAPSVPLHELASHLNWAPTSPPTIGRRANIYDLSSDLLSRIRDSIPESHLFTHLAFSATCATIRALYDDNKLWFRICRAYGLGINNACPLGHLMWRELAVQHANHAANCSNERNCIHFLSYKFVPAELYNPFLPPLLFTWGLSLCHSRTAEDNLPLTAEQVQEYAVPSHAFRAIVAFDFSGPTLYNANTESILLPNLGTCLAEHIPASRMLATDPPMNEIKIESFSMYHTVTNEGGVLVCDVLNAVQTMMIANQIDLKYFVYLYDCYGGFPAELQRLSGLCTKSLADLGRWLHAESAKLREHGDAKWERMDALIRSLGWIDTVLEQTSIVDGLMFFYSDFGAIDAPSPPLIRVLKDYSYVFQSFLGFDSEEEYMKYWNIAPFLKNAFFGGLRQKMHGSNVFEAIWHFPNEHNGYDLLHRLLS</sequence>
<reference evidence="2" key="1">
    <citation type="submission" date="2024-04" db="EMBL/GenBank/DDBJ databases">
        <authorList>
            <person name="Shaw F."/>
            <person name="Minotto A."/>
        </authorList>
    </citation>
    <scope>NUCLEOTIDE SEQUENCE [LARGE SCALE GENOMIC DNA]</scope>
</reference>
<dbReference type="Proteomes" id="UP001497453">
    <property type="component" value="Chromosome 9"/>
</dbReference>
<gene>
    <name evidence="1" type="ORF">GFSPODELE1_LOCUS11189</name>
</gene>
<organism evidence="1 2">
    <name type="scientific">Somion occarium</name>
    <dbReference type="NCBI Taxonomy" id="3059160"/>
    <lineage>
        <taxon>Eukaryota</taxon>
        <taxon>Fungi</taxon>
        <taxon>Dikarya</taxon>
        <taxon>Basidiomycota</taxon>
        <taxon>Agaricomycotina</taxon>
        <taxon>Agaricomycetes</taxon>
        <taxon>Polyporales</taxon>
        <taxon>Cerrenaceae</taxon>
        <taxon>Somion</taxon>
    </lineage>
</organism>
<keyword evidence="2" id="KW-1185">Reference proteome</keyword>
<accession>A0ABP1EBG9</accession>
<evidence type="ECO:0000313" key="1">
    <source>
        <dbReference type="EMBL" id="CAL1717361.1"/>
    </source>
</evidence>
<name>A0ABP1EBG9_9APHY</name>
<evidence type="ECO:0008006" key="3">
    <source>
        <dbReference type="Google" id="ProtNLM"/>
    </source>
</evidence>
<dbReference type="EMBL" id="OZ037952">
    <property type="protein sequence ID" value="CAL1717361.1"/>
    <property type="molecule type" value="Genomic_DNA"/>
</dbReference>
<protein>
    <recommendedName>
        <fullName evidence="3">F-box domain-containing protein</fullName>
    </recommendedName>
</protein>
<proteinExistence type="predicted"/>
<evidence type="ECO:0000313" key="2">
    <source>
        <dbReference type="Proteomes" id="UP001497453"/>
    </source>
</evidence>